<sequence>MEVTFMLISPSLQLGSRVERLDDGYWHVKSEYKATWTKGDQDLLDRCNETIKEYRKDRSKFVFDDDIE</sequence>
<protein>
    <submittedName>
        <fullName evidence="1">Putative prophage protein</fullName>
    </submittedName>
</protein>
<organism evidence="1">
    <name type="scientific">Streptococcus pneumoniae</name>
    <dbReference type="NCBI Taxonomy" id="1313"/>
    <lineage>
        <taxon>Bacteria</taxon>
        <taxon>Bacillati</taxon>
        <taxon>Bacillota</taxon>
        <taxon>Bacilli</taxon>
        <taxon>Lactobacillales</taxon>
        <taxon>Streptococcaceae</taxon>
        <taxon>Streptococcus</taxon>
    </lineage>
</organism>
<name>A0A098ANQ6_STREE</name>
<reference evidence="1" key="2">
    <citation type="submission" date="2014-10" db="EMBL/GenBank/DDBJ databases">
        <title>Contrasting mechanisms driving short-term and long-term diversification of pneumococci.</title>
        <authorList>
            <person name="Croucher N.J."/>
            <person name="Coupland P.C."/>
            <person name="Stevenson A.E."/>
            <person name="Callendrello A."/>
            <person name="Bentley S.D."/>
            <person name="Hanage W.P."/>
        </authorList>
    </citation>
    <scope>NUCLEOTIDE SEQUENCE</scope>
    <source>
        <strain evidence="1">385385</strain>
    </source>
</reference>
<dbReference type="EMBL" id="LK020690">
    <property type="protein sequence ID" value="CDQ30159.1"/>
    <property type="molecule type" value="Genomic_DNA"/>
</dbReference>
<proteinExistence type="predicted"/>
<reference evidence="1" key="1">
    <citation type="submission" date="2014-04" db="EMBL/GenBank/DDBJ databases">
        <authorList>
            <person name="Croucher N."/>
        </authorList>
    </citation>
    <scope>NUCLEOTIDE SEQUENCE</scope>
    <source>
        <strain evidence="1">385385</strain>
    </source>
</reference>
<accession>A0A098ANQ6</accession>
<dbReference type="AlphaFoldDB" id="A0A098ANQ6"/>
<evidence type="ECO:0000313" key="1">
    <source>
        <dbReference type="EMBL" id="CDQ30159.1"/>
    </source>
</evidence>